<proteinExistence type="predicted"/>
<evidence type="ECO:0000256" key="1">
    <source>
        <dbReference type="SAM" id="Phobius"/>
    </source>
</evidence>
<protein>
    <submittedName>
        <fullName evidence="2">Uncharacterized protein</fullName>
    </submittedName>
</protein>
<dbReference type="AlphaFoldDB" id="A0A3B1DK71"/>
<keyword evidence="1" id="KW-0472">Membrane</keyword>
<name>A0A3B1DK71_9ZZZZ</name>
<gene>
    <name evidence="2" type="ORF">MNBD_PLANCTO03-287</name>
</gene>
<accession>A0A3B1DK71</accession>
<dbReference type="EMBL" id="UOGK01000761">
    <property type="protein sequence ID" value="VAX42829.1"/>
    <property type="molecule type" value="Genomic_DNA"/>
</dbReference>
<reference evidence="2" key="1">
    <citation type="submission" date="2018-06" db="EMBL/GenBank/DDBJ databases">
        <authorList>
            <person name="Zhirakovskaya E."/>
        </authorList>
    </citation>
    <scope>NUCLEOTIDE SEQUENCE</scope>
</reference>
<feature type="transmembrane region" description="Helical" evidence="1">
    <location>
        <begin position="28"/>
        <end position="46"/>
    </location>
</feature>
<keyword evidence="1" id="KW-1133">Transmembrane helix</keyword>
<organism evidence="2">
    <name type="scientific">hydrothermal vent metagenome</name>
    <dbReference type="NCBI Taxonomy" id="652676"/>
    <lineage>
        <taxon>unclassified sequences</taxon>
        <taxon>metagenomes</taxon>
        <taxon>ecological metagenomes</taxon>
    </lineage>
</organism>
<feature type="transmembrane region" description="Helical" evidence="1">
    <location>
        <begin position="58"/>
        <end position="78"/>
    </location>
</feature>
<evidence type="ECO:0000313" key="2">
    <source>
        <dbReference type="EMBL" id="VAX42829.1"/>
    </source>
</evidence>
<sequence length="82" mass="8555">MAACTILLIPATIGPVVAMPRVLGVASLFAAALSGVAFAVLVGRLLRSRTRAHARAVFFASIIHLPILLVVMVLDAVLHTVL</sequence>
<keyword evidence="1" id="KW-0812">Transmembrane</keyword>